<dbReference type="Pfam" id="PF00004">
    <property type="entry name" value="AAA"/>
    <property type="match status" value="1"/>
</dbReference>
<keyword evidence="2" id="KW-0378">Hydrolase</keyword>
<dbReference type="Gene3D" id="1.10.8.60">
    <property type="match status" value="1"/>
</dbReference>
<proteinExistence type="predicted"/>
<dbReference type="InterPro" id="IPR003959">
    <property type="entry name" value="ATPase_AAA_core"/>
</dbReference>
<dbReference type="InterPro" id="IPR027417">
    <property type="entry name" value="P-loop_NTPase"/>
</dbReference>
<keyword evidence="2" id="KW-0645">Protease</keyword>
<reference evidence="2 3" key="1">
    <citation type="journal article" date="2015" name="Nature">
        <title>rRNA introns, odd ribosomes, and small enigmatic genomes across a large radiation of phyla.</title>
        <authorList>
            <person name="Brown C.T."/>
            <person name="Hug L.A."/>
            <person name="Thomas B.C."/>
            <person name="Sharon I."/>
            <person name="Castelle C.J."/>
            <person name="Singh A."/>
            <person name="Wilkins M.J."/>
            <person name="Williams K.H."/>
            <person name="Banfield J.F."/>
        </authorList>
    </citation>
    <scope>NUCLEOTIDE SEQUENCE [LARGE SCALE GENOMIC DNA]</scope>
</reference>
<feature type="domain" description="AAA+ ATPase" evidence="1">
    <location>
        <begin position="117"/>
        <end position="265"/>
    </location>
</feature>
<dbReference type="InterPro" id="IPR054594">
    <property type="entry name" value="Lon_lid"/>
</dbReference>
<dbReference type="InterPro" id="IPR027065">
    <property type="entry name" value="Lon_Prtase"/>
</dbReference>
<dbReference type="PANTHER" id="PTHR43718">
    <property type="entry name" value="LON PROTEASE"/>
    <property type="match status" value="1"/>
</dbReference>
<dbReference type="InterPro" id="IPR003593">
    <property type="entry name" value="AAA+_ATPase"/>
</dbReference>
<gene>
    <name evidence="2" type="ORF">US96_C0009G0009</name>
</gene>
<accession>A0A0G0NEL9</accession>
<organism evidence="2 3">
    <name type="scientific">Candidatus Woesebacteria bacterium GW2011_GWB1_38_5b</name>
    <dbReference type="NCBI Taxonomy" id="1618569"/>
    <lineage>
        <taxon>Bacteria</taxon>
        <taxon>Candidatus Woeseibacteriota</taxon>
    </lineage>
</organism>
<protein>
    <submittedName>
        <fullName evidence="2">Lon protease</fullName>
    </submittedName>
</protein>
<evidence type="ECO:0000259" key="1">
    <source>
        <dbReference type="SMART" id="SM00382"/>
    </source>
</evidence>
<dbReference type="GO" id="GO:0005524">
    <property type="term" value="F:ATP binding"/>
    <property type="evidence" value="ECO:0007669"/>
    <property type="project" value="InterPro"/>
</dbReference>
<comment type="caution">
    <text evidence="2">The sequence shown here is derived from an EMBL/GenBank/DDBJ whole genome shotgun (WGS) entry which is preliminary data.</text>
</comment>
<dbReference type="GO" id="GO:0016887">
    <property type="term" value="F:ATP hydrolysis activity"/>
    <property type="evidence" value="ECO:0007669"/>
    <property type="project" value="InterPro"/>
</dbReference>
<dbReference type="GO" id="GO:0004252">
    <property type="term" value="F:serine-type endopeptidase activity"/>
    <property type="evidence" value="ECO:0007669"/>
    <property type="project" value="InterPro"/>
</dbReference>
<dbReference type="Proteomes" id="UP000034181">
    <property type="component" value="Unassembled WGS sequence"/>
</dbReference>
<dbReference type="PATRIC" id="fig|1618569.3.peg.267"/>
<evidence type="ECO:0000313" key="3">
    <source>
        <dbReference type="Proteomes" id="UP000034181"/>
    </source>
</evidence>
<dbReference type="SUPFAM" id="SSF52540">
    <property type="entry name" value="P-loop containing nucleoside triphosphate hydrolases"/>
    <property type="match status" value="1"/>
</dbReference>
<sequence length="353" mass="39348">MDTTAQALDLEIQKLETKIKNTKLPPELLEKTQGMIDIINLSIKQGGSVTNLESIANYIDVITKIPFEGETQSNLDLNIARQALNKNHYGLISVKDRILEYLSSLILNIKKGQKRNRAPIICLVGLVGTGKTTLSISLAETMGRKFERIPLGGMGDVRMLRGQSRVFPDAEPGLIVKKLIHAGVKNPVILLDELDRVTDAARADIMGVLIELLDPEQNMEFMDHYVDYPIDLSQVLFIATANNTTNISTAVLDRLEIIQMPAYSDEEKIVIGKSFLFPKISYNCGLPQDIIRIDDSVWPLIIRPLGYDSGIRSLERTIEGICRKTARLLVEGKIKQNVILTLTSQNIKEFLPA</sequence>
<dbReference type="PANTHER" id="PTHR43718:SF2">
    <property type="entry name" value="LON PROTEASE HOMOLOG, MITOCHONDRIAL"/>
    <property type="match status" value="1"/>
</dbReference>
<dbReference type="GO" id="GO:0006515">
    <property type="term" value="P:protein quality control for misfolded or incompletely synthesized proteins"/>
    <property type="evidence" value="ECO:0007669"/>
    <property type="project" value="TreeGrafter"/>
</dbReference>
<dbReference type="Pfam" id="PF22667">
    <property type="entry name" value="Lon_lid"/>
    <property type="match status" value="1"/>
</dbReference>
<evidence type="ECO:0000313" key="2">
    <source>
        <dbReference type="EMBL" id="KKQ75551.1"/>
    </source>
</evidence>
<dbReference type="EMBL" id="LBUZ01000009">
    <property type="protein sequence ID" value="KKQ75551.1"/>
    <property type="molecule type" value="Genomic_DNA"/>
</dbReference>
<name>A0A0G0NEL9_9BACT</name>
<dbReference type="GO" id="GO:0004176">
    <property type="term" value="F:ATP-dependent peptidase activity"/>
    <property type="evidence" value="ECO:0007669"/>
    <property type="project" value="InterPro"/>
</dbReference>
<dbReference type="SMART" id="SM00382">
    <property type="entry name" value="AAA"/>
    <property type="match status" value="1"/>
</dbReference>
<dbReference type="Gene3D" id="3.40.50.300">
    <property type="entry name" value="P-loop containing nucleotide triphosphate hydrolases"/>
    <property type="match status" value="1"/>
</dbReference>
<dbReference type="AlphaFoldDB" id="A0A0G0NEL9"/>